<evidence type="ECO:0000313" key="2">
    <source>
        <dbReference type="EMBL" id="EAS04973.2"/>
    </source>
</evidence>
<name>I7MAP1_TETTS</name>
<dbReference type="KEGG" id="tet:TTHERM_00686160"/>
<proteinExistence type="predicted"/>
<dbReference type="InParanoid" id="I7MAP1"/>
<gene>
    <name evidence="2" type="ORF">TTHERM_00686160</name>
</gene>
<dbReference type="Proteomes" id="UP000009168">
    <property type="component" value="Unassembled WGS sequence"/>
</dbReference>
<feature type="coiled-coil region" evidence="1">
    <location>
        <begin position="170"/>
        <end position="305"/>
    </location>
</feature>
<organism evidence="2 3">
    <name type="scientific">Tetrahymena thermophila (strain SB210)</name>
    <dbReference type="NCBI Taxonomy" id="312017"/>
    <lineage>
        <taxon>Eukaryota</taxon>
        <taxon>Sar</taxon>
        <taxon>Alveolata</taxon>
        <taxon>Ciliophora</taxon>
        <taxon>Intramacronucleata</taxon>
        <taxon>Oligohymenophorea</taxon>
        <taxon>Hymenostomatida</taxon>
        <taxon>Tetrahymenina</taxon>
        <taxon>Tetrahymenidae</taxon>
        <taxon>Tetrahymena</taxon>
    </lineage>
</organism>
<dbReference type="EMBL" id="GG662435">
    <property type="protein sequence ID" value="EAS04973.2"/>
    <property type="molecule type" value="Genomic_DNA"/>
</dbReference>
<protein>
    <submittedName>
        <fullName evidence="2">Uncharacterized protein</fullName>
    </submittedName>
</protein>
<accession>I7MAP1</accession>
<dbReference type="GeneID" id="7826338"/>
<keyword evidence="3" id="KW-1185">Reference proteome</keyword>
<evidence type="ECO:0000256" key="1">
    <source>
        <dbReference type="SAM" id="Coils"/>
    </source>
</evidence>
<evidence type="ECO:0000313" key="3">
    <source>
        <dbReference type="Proteomes" id="UP000009168"/>
    </source>
</evidence>
<reference evidence="3" key="1">
    <citation type="journal article" date="2006" name="PLoS Biol.">
        <title>Macronuclear genome sequence of the ciliate Tetrahymena thermophila, a model eukaryote.</title>
        <authorList>
            <person name="Eisen J.A."/>
            <person name="Coyne R.S."/>
            <person name="Wu M."/>
            <person name="Wu D."/>
            <person name="Thiagarajan M."/>
            <person name="Wortman J.R."/>
            <person name="Badger J.H."/>
            <person name="Ren Q."/>
            <person name="Amedeo P."/>
            <person name="Jones K.M."/>
            <person name="Tallon L.J."/>
            <person name="Delcher A.L."/>
            <person name="Salzberg S.L."/>
            <person name="Silva J.C."/>
            <person name="Haas B.J."/>
            <person name="Majoros W.H."/>
            <person name="Farzad M."/>
            <person name="Carlton J.M."/>
            <person name="Smith R.K. Jr."/>
            <person name="Garg J."/>
            <person name="Pearlman R.E."/>
            <person name="Karrer K.M."/>
            <person name="Sun L."/>
            <person name="Manning G."/>
            <person name="Elde N.C."/>
            <person name="Turkewitz A.P."/>
            <person name="Asai D.J."/>
            <person name="Wilkes D.E."/>
            <person name="Wang Y."/>
            <person name="Cai H."/>
            <person name="Collins K."/>
            <person name="Stewart B.A."/>
            <person name="Lee S.R."/>
            <person name="Wilamowska K."/>
            <person name="Weinberg Z."/>
            <person name="Ruzzo W.L."/>
            <person name="Wloga D."/>
            <person name="Gaertig J."/>
            <person name="Frankel J."/>
            <person name="Tsao C.-C."/>
            <person name="Gorovsky M.A."/>
            <person name="Keeling P.J."/>
            <person name="Waller R.F."/>
            <person name="Patron N.J."/>
            <person name="Cherry J.M."/>
            <person name="Stover N.A."/>
            <person name="Krieger C.J."/>
            <person name="del Toro C."/>
            <person name="Ryder H.F."/>
            <person name="Williamson S.C."/>
            <person name="Barbeau R.A."/>
            <person name="Hamilton E.P."/>
            <person name="Orias E."/>
        </authorList>
    </citation>
    <scope>NUCLEOTIDE SEQUENCE [LARGE SCALE GENOMIC DNA]</scope>
    <source>
        <strain evidence="3">SB210</strain>
    </source>
</reference>
<sequence>MEHYKYILKVAEELLYNACPQDLIQKYEMLKQISLQKANMLQNSNSDVNSLFNNQNQLTNQNLQNSQQQQSEKFCQQLLDSVMETIGLFLDVFQTINYSGSQYQNFSHKISEFNEITSKILVSQQQKQHQLQLKEPYINKNIYSFDKITQNMVRALYDLDNYIVQNEKHINQQNEIINNQQQQLKKINIDFEIQSQRSLQKQQIENFELLEKVKTLSSENESLALQLNEKKKNIDRLEIQIESQCIKISDYQQLIEDQRQKIQSLERDLHEKSVQIKTSQNNLSSEIFHKRIDDLNIQINNLNKQSLELNHFSKTFKDEFNIYVTKYKEAYDEFQKKSNQTIIQDERLNLLLFIAYLFQKFEGDNMWLVERLTEFGKENDNLKKQNNEIFNEISNLQHSIKNSNSLENLHLQLQREIDLSSKQLYQFNDSKQKLKEFLLNSEKKQSQSTYQSQK</sequence>
<dbReference type="RefSeq" id="XP_001025218.2">
    <property type="nucleotide sequence ID" value="XM_001025218.2"/>
</dbReference>
<dbReference type="AlphaFoldDB" id="I7MAP1"/>
<dbReference type="OrthoDB" id="10687311at2759"/>
<feature type="coiled-coil region" evidence="1">
    <location>
        <begin position="372"/>
        <end position="399"/>
    </location>
</feature>
<keyword evidence="1" id="KW-0175">Coiled coil</keyword>